<dbReference type="EMBL" id="OL652563">
    <property type="protein sequence ID" value="UZC78634.1"/>
    <property type="molecule type" value="mRNA"/>
</dbReference>
<evidence type="ECO:0000256" key="1">
    <source>
        <dbReference type="ARBA" id="ARBA00009403"/>
    </source>
</evidence>
<dbReference type="AlphaFoldDB" id="A0A9E8AH33"/>
<comment type="similarity">
    <text evidence="1">Belongs to the cystatin family.</text>
</comment>
<reference evidence="4" key="1">
    <citation type="submission" date="2021-11" db="EMBL/GenBank/DDBJ databases">
        <authorList>
            <person name="Peng Z."/>
        </authorList>
    </citation>
    <scope>NUCLEOTIDE SEQUENCE</scope>
    <source>
        <strain evidence="4">BtE1</strain>
    </source>
</reference>
<evidence type="ECO:0000313" key="4">
    <source>
        <dbReference type="EMBL" id="UZC78634.1"/>
    </source>
</evidence>
<dbReference type="Pfam" id="PF00031">
    <property type="entry name" value="Cystatin"/>
    <property type="match status" value="1"/>
</dbReference>
<dbReference type="SUPFAM" id="SSF54403">
    <property type="entry name" value="Cystatin/monellin"/>
    <property type="match status" value="1"/>
</dbReference>
<organism evidence="4">
    <name type="scientific">Bemisia tabaci</name>
    <name type="common">Sweetpotato whitefly</name>
    <name type="synonym">Aleurodes tabaci</name>
    <dbReference type="NCBI Taxonomy" id="7038"/>
    <lineage>
        <taxon>Eukaryota</taxon>
        <taxon>Metazoa</taxon>
        <taxon>Ecdysozoa</taxon>
        <taxon>Arthropoda</taxon>
        <taxon>Hexapoda</taxon>
        <taxon>Insecta</taxon>
        <taxon>Pterygota</taxon>
        <taxon>Neoptera</taxon>
        <taxon>Paraneoptera</taxon>
        <taxon>Hemiptera</taxon>
        <taxon>Sternorrhyncha</taxon>
        <taxon>Aleyrodoidea</taxon>
        <taxon>Aleyrodidae</taxon>
        <taxon>Aleyrodinae</taxon>
        <taxon>Bemisia</taxon>
    </lineage>
</organism>
<dbReference type="GO" id="GO:0004869">
    <property type="term" value="F:cysteine-type endopeptidase inhibitor activity"/>
    <property type="evidence" value="ECO:0007669"/>
    <property type="project" value="InterPro"/>
</dbReference>
<dbReference type="InterPro" id="IPR000010">
    <property type="entry name" value="Cystatin_dom"/>
</dbReference>
<feature type="domain" description="Cystatin" evidence="3">
    <location>
        <begin position="36"/>
        <end position="128"/>
    </location>
</feature>
<dbReference type="PANTHER" id="PTHR47364">
    <property type="entry name" value="CYSTEINE PROTEINASE INHIBITOR 5"/>
    <property type="match status" value="1"/>
</dbReference>
<protein>
    <recommendedName>
        <fullName evidence="3">Cystatin domain-containing protein</fullName>
    </recommendedName>
</protein>
<dbReference type="PROSITE" id="PS00287">
    <property type="entry name" value="CYSTATIN"/>
    <property type="match status" value="1"/>
</dbReference>
<dbReference type="Gene3D" id="3.10.450.10">
    <property type="match status" value="1"/>
</dbReference>
<feature type="chain" id="PRO_5039206490" description="Cystatin domain-containing protein" evidence="2">
    <location>
        <begin position="25"/>
        <end position="133"/>
    </location>
</feature>
<evidence type="ECO:0000256" key="2">
    <source>
        <dbReference type="SAM" id="SignalP"/>
    </source>
</evidence>
<dbReference type="PANTHER" id="PTHR47364:SF2">
    <property type="entry name" value="CYSTEINE PROTEINASE INHIBITOR 5"/>
    <property type="match status" value="1"/>
</dbReference>
<accession>A0A9E8AH33</accession>
<sequence>MCVNMISAKGLVFALALVSFQVEGLPKKADGFEKKNIPGGLSPRDVKDEKIQSLANFSFSAVKTSLGSNDELILVKVTEAYSQVVAGSLYHITMEVSTSKGVSKSCTVKVLEQLWISPDPKVTEVICEDKPSS</sequence>
<dbReference type="InterPro" id="IPR018073">
    <property type="entry name" value="Prot_inh_cystat_CS"/>
</dbReference>
<feature type="signal peptide" evidence="2">
    <location>
        <begin position="1"/>
        <end position="24"/>
    </location>
</feature>
<name>A0A9E8AH33_BEMTA</name>
<dbReference type="SMART" id="SM00043">
    <property type="entry name" value="CY"/>
    <property type="match status" value="1"/>
</dbReference>
<evidence type="ECO:0000259" key="3">
    <source>
        <dbReference type="SMART" id="SM00043"/>
    </source>
</evidence>
<proteinExistence type="evidence at transcript level"/>
<dbReference type="InterPro" id="IPR046350">
    <property type="entry name" value="Cystatin_sf"/>
</dbReference>
<dbReference type="CDD" id="cd00042">
    <property type="entry name" value="CY"/>
    <property type="match status" value="1"/>
</dbReference>
<keyword evidence="2" id="KW-0732">Signal</keyword>